<evidence type="ECO:0000256" key="8">
    <source>
        <dbReference type="ARBA" id="ARBA00023049"/>
    </source>
</evidence>
<keyword evidence="6 9" id="KW-0378">Hydrolase</keyword>
<dbReference type="GO" id="GO:0008237">
    <property type="term" value="F:metallopeptidase activity"/>
    <property type="evidence" value="ECO:0007669"/>
    <property type="project" value="UniProtKB-KW"/>
</dbReference>
<evidence type="ECO:0000256" key="4">
    <source>
        <dbReference type="ARBA" id="ARBA00022670"/>
    </source>
</evidence>
<dbReference type="PANTHER" id="PTHR28570:SF2">
    <property type="entry name" value="M18 FAMILY AMINOPEPTIDASE 1-RELATED"/>
    <property type="match status" value="1"/>
</dbReference>
<dbReference type="Gene3D" id="3.40.630.10">
    <property type="entry name" value="Zn peptidases"/>
    <property type="match status" value="1"/>
</dbReference>
<comment type="similarity">
    <text evidence="2 9">Belongs to the peptidase M18 family.</text>
</comment>
<keyword evidence="4 9" id="KW-0645">Protease</keyword>
<dbReference type="GO" id="GO:0006508">
    <property type="term" value="P:proteolysis"/>
    <property type="evidence" value="ECO:0007669"/>
    <property type="project" value="UniProtKB-KW"/>
</dbReference>
<keyword evidence="5 9" id="KW-0479">Metal-binding</keyword>
<dbReference type="RefSeq" id="WP_055053076.1">
    <property type="nucleotide sequence ID" value="NZ_CYZA01000005.1"/>
</dbReference>
<dbReference type="PANTHER" id="PTHR28570">
    <property type="entry name" value="ASPARTYL AMINOPEPTIDASE"/>
    <property type="match status" value="1"/>
</dbReference>
<dbReference type="Proteomes" id="UP000095447">
    <property type="component" value="Unassembled WGS sequence"/>
</dbReference>
<dbReference type="SUPFAM" id="SSF53187">
    <property type="entry name" value="Zn-dependent exopeptidases"/>
    <property type="match status" value="1"/>
</dbReference>
<dbReference type="Gene3D" id="2.30.250.10">
    <property type="entry name" value="Aminopeptidase i, Domain 2"/>
    <property type="match status" value="1"/>
</dbReference>
<comment type="cofactor">
    <cofactor evidence="1 10">
        <name>Zn(2+)</name>
        <dbReference type="ChEBI" id="CHEBI:29105"/>
    </cofactor>
</comment>
<proteinExistence type="inferred from homology"/>
<name>A0A173ZPX2_9FIRM</name>
<evidence type="ECO:0000256" key="3">
    <source>
        <dbReference type="ARBA" id="ARBA00022438"/>
    </source>
</evidence>
<evidence type="ECO:0000313" key="11">
    <source>
        <dbReference type="EMBL" id="CUN77863.1"/>
    </source>
</evidence>
<evidence type="ECO:0000256" key="10">
    <source>
        <dbReference type="RuleBase" id="RU004387"/>
    </source>
</evidence>
<dbReference type="InterPro" id="IPR023358">
    <property type="entry name" value="Peptidase_M18_dom2"/>
</dbReference>
<organism evidence="11 12">
    <name type="scientific">Blautia obeum</name>
    <dbReference type="NCBI Taxonomy" id="40520"/>
    <lineage>
        <taxon>Bacteria</taxon>
        <taxon>Bacillati</taxon>
        <taxon>Bacillota</taxon>
        <taxon>Clostridia</taxon>
        <taxon>Lachnospirales</taxon>
        <taxon>Lachnospiraceae</taxon>
        <taxon>Blautia</taxon>
    </lineage>
</organism>
<dbReference type="SUPFAM" id="SSF101821">
    <property type="entry name" value="Aminopeptidase/glucanase lid domain"/>
    <property type="match status" value="1"/>
</dbReference>
<sequence>MERRNAWLSYTEAEEKELEQVAKAYRNFLNVGKTERECVTQIIREARAAGYESLEEKTAKGEKLKAGDKVYTVGMKKIIALFHIGQDDISEGMNILGAHIDSPRLDVKQNPLYEDTDLAYLDTHYYGGVKKYQWVTLPLAIHGVVVKKDGSTAEVNIGEDEDDPIVYITDLLIHLAGKQMQKKAAEVIEGENLDILIGSRPLKDLEDDKKKEAVKQNVLNILKEKYDMEEEDFLSAELEIVPAGKARECGLDRSMIAAYGQDDRVCAYTSLLAMLEMDTPKHTSCCLFTDKEEIGSVGATGMQSRFFENAVAELLDAMGCYSDLRLRRTLKNSSMLSSDVSAGYDPAYGEAFEKKNAAYLGRGIVLNKFTGARGKSGSNDANAEYVARVRNIFDSHEVAFQTAELGKVDVGGGGTIAYIAALYGMEVIDSGVAVLSMHAPWEVTSKADIYEAKKAYKAFLLEA</sequence>
<evidence type="ECO:0000256" key="2">
    <source>
        <dbReference type="ARBA" id="ARBA00008290"/>
    </source>
</evidence>
<dbReference type="PRINTS" id="PR00932">
    <property type="entry name" value="AMINO1PTASE"/>
</dbReference>
<dbReference type="EC" id="3.4.11.-" evidence="10"/>
<dbReference type="FunFam" id="2.30.250.10:FF:000006">
    <property type="entry name" value="Probable M18 family aminopeptidase 1"/>
    <property type="match status" value="1"/>
</dbReference>
<evidence type="ECO:0000256" key="1">
    <source>
        <dbReference type="ARBA" id="ARBA00001947"/>
    </source>
</evidence>
<reference evidence="11 12" key="1">
    <citation type="submission" date="2015-09" db="EMBL/GenBank/DDBJ databases">
        <authorList>
            <consortium name="Pathogen Informatics"/>
        </authorList>
    </citation>
    <scope>NUCLEOTIDE SEQUENCE [LARGE SCALE GENOMIC DNA]</scope>
    <source>
        <strain evidence="11 12">2789STDY5608838</strain>
    </source>
</reference>
<dbReference type="EMBL" id="CYZA01000005">
    <property type="protein sequence ID" value="CUN77863.1"/>
    <property type="molecule type" value="Genomic_DNA"/>
</dbReference>
<evidence type="ECO:0000256" key="7">
    <source>
        <dbReference type="ARBA" id="ARBA00022833"/>
    </source>
</evidence>
<evidence type="ECO:0000256" key="6">
    <source>
        <dbReference type="ARBA" id="ARBA00022801"/>
    </source>
</evidence>
<evidence type="ECO:0000256" key="5">
    <source>
        <dbReference type="ARBA" id="ARBA00022723"/>
    </source>
</evidence>
<protein>
    <recommendedName>
        <fullName evidence="10">M18 family aminopeptidase</fullName>
        <ecNumber evidence="10">3.4.11.-</ecNumber>
    </recommendedName>
</protein>
<keyword evidence="3 9" id="KW-0031">Aminopeptidase</keyword>
<accession>A0A173ZPX2</accession>
<dbReference type="STRING" id="657314.CK5_31850"/>
<gene>
    <name evidence="11" type="primary">apeA</name>
    <name evidence="11" type="ORF">ERS852395_01314</name>
</gene>
<evidence type="ECO:0000313" key="12">
    <source>
        <dbReference type="Proteomes" id="UP000095447"/>
    </source>
</evidence>
<dbReference type="InterPro" id="IPR001948">
    <property type="entry name" value="Peptidase_M18"/>
</dbReference>
<dbReference type="NCBIfam" id="NF002600">
    <property type="entry name" value="PRK02256.1"/>
    <property type="match status" value="1"/>
</dbReference>
<dbReference type="GO" id="GO:0004177">
    <property type="term" value="F:aminopeptidase activity"/>
    <property type="evidence" value="ECO:0007669"/>
    <property type="project" value="UniProtKB-KW"/>
</dbReference>
<keyword evidence="7 9" id="KW-0862">Zinc</keyword>
<dbReference type="AlphaFoldDB" id="A0A173ZPX2"/>
<dbReference type="GO" id="GO:0008270">
    <property type="term" value="F:zinc ion binding"/>
    <property type="evidence" value="ECO:0007669"/>
    <property type="project" value="InterPro"/>
</dbReference>
<dbReference type="CDD" id="cd05659">
    <property type="entry name" value="M18_API"/>
    <property type="match status" value="1"/>
</dbReference>
<evidence type="ECO:0000256" key="9">
    <source>
        <dbReference type="RuleBase" id="RU004386"/>
    </source>
</evidence>
<keyword evidence="8 9" id="KW-0482">Metalloprotease</keyword>
<dbReference type="GO" id="GO:0005737">
    <property type="term" value="C:cytoplasm"/>
    <property type="evidence" value="ECO:0007669"/>
    <property type="project" value="UniProtKB-ARBA"/>
</dbReference>
<dbReference type="Pfam" id="PF02127">
    <property type="entry name" value="Peptidase_M18"/>
    <property type="match status" value="1"/>
</dbReference>